<evidence type="ECO:0000313" key="1">
    <source>
        <dbReference type="EMBL" id="GFT11798.1"/>
    </source>
</evidence>
<comment type="caution">
    <text evidence="1">The sequence shown here is derived from an EMBL/GenBank/DDBJ whole genome shotgun (WGS) entry which is preliminary data.</text>
</comment>
<sequence length="118" mass="12985">MLCRWLRQGSNTMLDWSNAGHVFDTMTAVQLPLPQGKENAHARPLLVCPLRRKTLCTQAFCSKSFEWIGRLAPKGRKAAIAIDFSALSDILSPKGRKCPSVFGTRLRGANGMDGHCSI</sequence>
<reference evidence="1" key="1">
    <citation type="submission" date="2020-08" db="EMBL/GenBank/DDBJ databases">
        <title>Multicomponent nature underlies the extraordinary mechanical properties of spider dragline silk.</title>
        <authorList>
            <person name="Kono N."/>
            <person name="Nakamura H."/>
            <person name="Mori M."/>
            <person name="Yoshida Y."/>
            <person name="Ohtoshi R."/>
            <person name="Malay A.D."/>
            <person name="Moran D.A.P."/>
            <person name="Tomita M."/>
            <person name="Numata K."/>
            <person name="Arakawa K."/>
        </authorList>
    </citation>
    <scope>NUCLEOTIDE SEQUENCE</scope>
</reference>
<proteinExistence type="predicted"/>
<protein>
    <submittedName>
        <fullName evidence="1">Uncharacterized protein</fullName>
    </submittedName>
</protein>
<name>A0A8X6NG48_NEPPI</name>
<evidence type="ECO:0000313" key="2">
    <source>
        <dbReference type="Proteomes" id="UP000887013"/>
    </source>
</evidence>
<dbReference type="AlphaFoldDB" id="A0A8X6NG48"/>
<gene>
    <name evidence="1" type="ORF">NPIL_316311</name>
</gene>
<accession>A0A8X6NG48</accession>
<organism evidence="1 2">
    <name type="scientific">Nephila pilipes</name>
    <name type="common">Giant wood spider</name>
    <name type="synonym">Nephila maculata</name>
    <dbReference type="NCBI Taxonomy" id="299642"/>
    <lineage>
        <taxon>Eukaryota</taxon>
        <taxon>Metazoa</taxon>
        <taxon>Ecdysozoa</taxon>
        <taxon>Arthropoda</taxon>
        <taxon>Chelicerata</taxon>
        <taxon>Arachnida</taxon>
        <taxon>Araneae</taxon>
        <taxon>Araneomorphae</taxon>
        <taxon>Entelegynae</taxon>
        <taxon>Araneoidea</taxon>
        <taxon>Nephilidae</taxon>
        <taxon>Nephila</taxon>
    </lineage>
</organism>
<keyword evidence="2" id="KW-1185">Reference proteome</keyword>
<dbReference type="Proteomes" id="UP000887013">
    <property type="component" value="Unassembled WGS sequence"/>
</dbReference>
<dbReference type="EMBL" id="BMAW01009045">
    <property type="protein sequence ID" value="GFT11798.1"/>
    <property type="molecule type" value="Genomic_DNA"/>
</dbReference>